<gene>
    <name evidence="3" type="ORF">C491_02235</name>
</gene>
<evidence type="ECO:0000313" key="3">
    <source>
        <dbReference type="EMBL" id="ELY60081.1"/>
    </source>
</evidence>
<dbReference type="Proteomes" id="UP000011688">
    <property type="component" value="Unassembled WGS sequence"/>
</dbReference>
<dbReference type="AlphaFoldDB" id="L9XFB8"/>
<dbReference type="InterPro" id="IPR058432">
    <property type="entry name" value="DUF8119"/>
</dbReference>
<evidence type="ECO:0000256" key="1">
    <source>
        <dbReference type="SAM" id="Phobius"/>
    </source>
</evidence>
<dbReference type="STRING" id="1227497.C491_02235"/>
<feature type="domain" description="DUF8119" evidence="2">
    <location>
        <begin position="21"/>
        <end position="85"/>
    </location>
</feature>
<keyword evidence="4" id="KW-1185">Reference proteome</keyword>
<name>L9XFB8_9EURY</name>
<keyword evidence="1" id="KW-1133">Transmembrane helix</keyword>
<dbReference type="Pfam" id="PF26436">
    <property type="entry name" value="DUF8119"/>
    <property type="match status" value="1"/>
</dbReference>
<organism evidence="3 4">
    <name type="scientific">Natronococcus amylolyticus DSM 10524</name>
    <dbReference type="NCBI Taxonomy" id="1227497"/>
    <lineage>
        <taxon>Archaea</taxon>
        <taxon>Methanobacteriati</taxon>
        <taxon>Methanobacteriota</taxon>
        <taxon>Stenosarchaea group</taxon>
        <taxon>Halobacteria</taxon>
        <taxon>Halobacteriales</taxon>
        <taxon>Natrialbaceae</taxon>
        <taxon>Natronococcus</taxon>
    </lineage>
</organism>
<feature type="transmembrane region" description="Helical" evidence="1">
    <location>
        <begin position="61"/>
        <end position="82"/>
    </location>
</feature>
<dbReference type="eggNOG" id="arCOG06361">
    <property type="taxonomic scope" value="Archaea"/>
</dbReference>
<comment type="caution">
    <text evidence="3">The sequence shown here is derived from an EMBL/GenBank/DDBJ whole genome shotgun (WGS) entry which is preliminary data.</text>
</comment>
<evidence type="ECO:0000259" key="2">
    <source>
        <dbReference type="Pfam" id="PF26436"/>
    </source>
</evidence>
<dbReference type="EMBL" id="AOIB01000013">
    <property type="protein sequence ID" value="ELY60081.1"/>
    <property type="molecule type" value="Genomic_DNA"/>
</dbReference>
<reference evidence="3 4" key="1">
    <citation type="journal article" date="2014" name="PLoS Genet.">
        <title>Phylogenetically driven sequencing of extremely halophilic archaea reveals strategies for static and dynamic osmo-response.</title>
        <authorList>
            <person name="Becker E.A."/>
            <person name="Seitzer P.M."/>
            <person name="Tritt A."/>
            <person name="Larsen D."/>
            <person name="Krusor M."/>
            <person name="Yao A.I."/>
            <person name="Wu D."/>
            <person name="Madern D."/>
            <person name="Eisen J.A."/>
            <person name="Darling A.E."/>
            <person name="Facciotti M.T."/>
        </authorList>
    </citation>
    <scope>NUCLEOTIDE SEQUENCE [LARGE SCALE GENOMIC DNA]</scope>
    <source>
        <strain evidence="3 4">DSM 10524</strain>
    </source>
</reference>
<evidence type="ECO:0000313" key="4">
    <source>
        <dbReference type="Proteomes" id="UP000011688"/>
    </source>
</evidence>
<keyword evidence="1" id="KW-0812">Transmembrane</keyword>
<sequence>MEPDTTHAAMSDDHRSRPRRALASLAAAVGVGTRIVLDALVIGLWVLFLTLLFLSTNWPRWLFYLLLLLGVGLYVSITAGWGGSSNRD</sequence>
<accession>L9XFB8</accession>
<protein>
    <recommendedName>
        <fullName evidence="2">DUF8119 domain-containing protein</fullName>
    </recommendedName>
</protein>
<feature type="transmembrane region" description="Helical" evidence="1">
    <location>
        <begin position="21"/>
        <end position="49"/>
    </location>
</feature>
<keyword evidence="1" id="KW-0472">Membrane</keyword>
<proteinExistence type="predicted"/>